<dbReference type="InterPro" id="IPR000301">
    <property type="entry name" value="Tetraspanin_animals"/>
</dbReference>
<dbReference type="OrthoDB" id="5870230at2759"/>
<dbReference type="SUPFAM" id="SSF48652">
    <property type="entry name" value="Tetraspanin"/>
    <property type="match status" value="1"/>
</dbReference>
<dbReference type="InterPro" id="IPR018503">
    <property type="entry name" value="Tetraspanin_CS"/>
</dbReference>
<dbReference type="PANTHER" id="PTHR19282">
    <property type="entry name" value="TETRASPANIN"/>
    <property type="match status" value="1"/>
</dbReference>
<evidence type="ECO:0000313" key="8">
    <source>
        <dbReference type="Proteomes" id="UP000606274"/>
    </source>
</evidence>
<dbReference type="PANTHER" id="PTHR19282:SF155">
    <property type="entry name" value="TETRASPANIN-2"/>
    <property type="match status" value="1"/>
</dbReference>
<protein>
    <recommendedName>
        <fullName evidence="6">Tetraspanin</fullName>
    </recommendedName>
</protein>
<comment type="caution">
    <text evidence="7">The sequence shown here is derived from an EMBL/GenBank/DDBJ whole genome shotgun (WGS) entry which is preliminary data.</text>
</comment>
<evidence type="ECO:0000256" key="2">
    <source>
        <dbReference type="ARBA" id="ARBA00006840"/>
    </source>
</evidence>
<dbReference type="PROSITE" id="PS00421">
    <property type="entry name" value="TM4_1"/>
    <property type="match status" value="1"/>
</dbReference>
<evidence type="ECO:0000256" key="4">
    <source>
        <dbReference type="ARBA" id="ARBA00022989"/>
    </source>
</evidence>
<proteinExistence type="inferred from homology"/>
<dbReference type="GO" id="GO:0005886">
    <property type="term" value="C:plasma membrane"/>
    <property type="evidence" value="ECO:0007669"/>
    <property type="project" value="TreeGrafter"/>
</dbReference>
<feature type="transmembrane region" description="Helical" evidence="6">
    <location>
        <begin position="87"/>
        <end position="110"/>
    </location>
</feature>
<feature type="transmembrane region" description="Helical" evidence="6">
    <location>
        <begin position="175"/>
        <end position="201"/>
    </location>
</feature>
<keyword evidence="4 6" id="KW-1133">Transmembrane helix</keyword>
<evidence type="ECO:0000256" key="6">
    <source>
        <dbReference type="RuleBase" id="RU361218"/>
    </source>
</evidence>
<keyword evidence="8" id="KW-1185">Reference proteome</keyword>
<name>A0A8T0BX58_SILME</name>
<keyword evidence="5 6" id="KW-0472">Membrane</keyword>
<comment type="subcellular location">
    <subcellularLocation>
        <location evidence="1 6">Membrane</location>
        <topology evidence="1 6">Multi-pass membrane protein</topology>
    </subcellularLocation>
</comment>
<dbReference type="Proteomes" id="UP000606274">
    <property type="component" value="Unassembled WGS sequence"/>
</dbReference>
<comment type="similarity">
    <text evidence="2 6">Belongs to the tetraspanin (TM4SF) family.</text>
</comment>
<feature type="transmembrane region" description="Helical" evidence="6">
    <location>
        <begin position="56"/>
        <end position="80"/>
    </location>
</feature>
<dbReference type="InterPro" id="IPR018499">
    <property type="entry name" value="Tetraspanin/Peripherin"/>
</dbReference>
<evidence type="ECO:0000313" key="7">
    <source>
        <dbReference type="EMBL" id="KAF7711568.1"/>
    </source>
</evidence>
<evidence type="ECO:0000256" key="1">
    <source>
        <dbReference type="ARBA" id="ARBA00004141"/>
    </source>
</evidence>
<accession>A0A8T0BX58</accession>
<keyword evidence="3 6" id="KW-0812">Transmembrane</keyword>
<dbReference type="AlphaFoldDB" id="A0A8T0BX58"/>
<evidence type="ECO:0000256" key="3">
    <source>
        <dbReference type="ARBA" id="ARBA00022692"/>
    </source>
</evidence>
<reference evidence="7" key="1">
    <citation type="submission" date="2020-08" db="EMBL/GenBank/DDBJ databases">
        <title>Chromosome-level assembly of Southern catfish (Silurus meridionalis) provides insights into visual adaptation to the nocturnal and benthic lifestyles.</title>
        <authorList>
            <person name="Zhang Y."/>
            <person name="Wang D."/>
            <person name="Peng Z."/>
        </authorList>
    </citation>
    <scope>NUCLEOTIDE SEQUENCE</scope>
    <source>
        <strain evidence="7">SWU-2019-XX</strain>
        <tissue evidence="7">Muscle</tissue>
    </source>
</reference>
<organism evidence="7 8">
    <name type="scientific">Silurus meridionalis</name>
    <name type="common">Southern catfish</name>
    <name type="synonym">Silurus soldatovi meridionalis</name>
    <dbReference type="NCBI Taxonomy" id="175797"/>
    <lineage>
        <taxon>Eukaryota</taxon>
        <taxon>Metazoa</taxon>
        <taxon>Chordata</taxon>
        <taxon>Craniata</taxon>
        <taxon>Vertebrata</taxon>
        <taxon>Euteleostomi</taxon>
        <taxon>Actinopterygii</taxon>
        <taxon>Neopterygii</taxon>
        <taxon>Teleostei</taxon>
        <taxon>Ostariophysi</taxon>
        <taxon>Siluriformes</taxon>
        <taxon>Siluridae</taxon>
        <taxon>Silurus</taxon>
    </lineage>
</organism>
<dbReference type="PRINTS" id="PR00259">
    <property type="entry name" value="TMFOUR"/>
</dbReference>
<feature type="transmembrane region" description="Helical" evidence="6">
    <location>
        <begin position="12"/>
        <end position="36"/>
    </location>
</feature>
<dbReference type="InterPro" id="IPR008952">
    <property type="entry name" value="Tetraspanin_EC2_sf"/>
</dbReference>
<gene>
    <name evidence="7" type="ORF">HF521_000579</name>
</gene>
<dbReference type="Pfam" id="PF00335">
    <property type="entry name" value="Tetraspanin"/>
    <property type="match status" value="1"/>
</dbReference>
<dbReference type="EMBL" id="JABFDY010000001">
    <property type="protein sequence ID" value="KAF7711568.1"/>
    <property type="molecule type" value="Genomic_DNA"/>
</dbReference>
<dbReference type="PIRSF" id="PIRSF002419">
    <property type="entry name" value="Tetraspanin"/>
    <property type="match status" value="1"/>
</dbReference>
<sequence>MGRVQGATKCVKYLLFFFNFIFWLSGSVVLAVGLWLRFDPSTTSLLENGAPETFFFAVYILVGAGGIIMLVGFFGCCGAVRESQCLLGLFFSCLLIIFGAQLAAGVFGLLNKDKIVEEVKNFYNEKGNDTVTSLYRQILCCGGSEESSEKTLCSDGNTKDCIKAIEDFFNEKLSIIGYVGVGIAGIMIIGMIFSMILCCGIRKNREVI</sequence>
<evidence type="ECO:0000256" key="5">
    <source>
        <dbReference type="ARBA" id="ARBA00023136"/>
    </source>
</evidence>